<dbReference type="HOGENOM" id="CLU_808899_0_0_1"/>
<organism evidence="1 2">
    <name type="scientific">Botryobasidium botryosum (strain FD-172 SS1)</name>
    <dbReference type="NCBI Taxonomy" id="930990"/>
    <lineage>
        <taxon>Eukaryota</taxon>
        <taxon>Fungi</taxon>
        <taxon>Dikarya</taxon>
        <taxon>Basidiomycota</taxon>
        <taxon>Agaricomycotina</taxon>
        <taxon>Agaricomycetes</taxon>
        <taxon>Cantharellales</taxon>
        <taxon>Botryobasidiaceae</taxon>
        <taxon>Botryobasidium</taxon>
    </lineage>
</organism>
<proteinExistence type="predicted"/>
<dbReference type="Proteomes" id="UP000027195">
    <property type="component" value="Unassembled WGS sequence"/>
</dbReference>
<dbReference type="EMBL" id="KL198032">
    <property type="protein sequence ID" value="KDQ15375.1"/>
    <property type="molecule type" value="Genomic_DNA"/>
</dbReference>
<reference evidence="2" key="1">
    <citation type="journal article" date="2014" name="Proc. Natl. Acad. Sci. U.S.A.">
        <title>Extensive sampling of basidiomycete genomes demonstrates inadequacy of the white-rot/brown-rot paradigm for wood decay fungi.</title>
        <authorList>
            <person name="Riley R."/>
            <person name="Salamov A.A."/>
            <person name="Brown D.W."/>
            <person name="Nagy L.G."/>
            <person name="Floudas D."/>
            <person name="Held B.W."/>
            <person name="Levasseur A."/>
            <person name="Lombard V."/>
            <person name="Morin E."/>
            <person name="Otillar R."/>
            <person name="Lindquist E.A."/>
            <person name="Sun H."/>
            <person name="LaButti K.M."/>
            <person name="Schmutz J."/>
            <person name="Jabbour D."/>
            <person name="Luo H."/>
            <person name="Baker S.E."/>
            <person name="Pisabarro A.G."/>
            <person name="Walton J.D."/>
            <person name="Blanchette R.A."/>
            <person name="Henrissat B."/>
            <person name="Martin F."/>
            <person name="Cullen D."/>
            <person name="Hibbett D.S."/>
            <person name="Grigoriev I.V."/>
        </authorList>
    </citation>
    <scope>NUCLEOTIDE SEQUENCE [LARGE SCALE GENOMIC DNA]</scope>
    <source>
        <strain evidence="2">FD-172 SS1</strain>
    </source>
</reference>
<dbReference type="AlphaFoldDB" id="A0A067MKZ8"/>
<dbReference type="InParanoid" id="A0A067MKZ8"/>
<evidence type="ECO:0000313" key="1">
    <source>
        <dbReference type="EMBL" id="KDQ15375.1"/>
    </source>
</evidence>
<accession>A0A067MKZ8</accession>
<name>A0A067MKZ8_BOTB1</name>
<keyword evidence="2" id="KW-1185">Reference proteome</keyword>
<gene>
    <name evidence="1" type="ORF">BOTBODRAFT_290477</name>
</gene>
<evidence type="ECO:0000313" key="2">
    <source>
        <dbReference type="Proteomes" id="UP000027195"/>
    </source>
</evidence>
<dbReference type="OrthoDB" id="2579508at2759"/>
<sequence>MEPSEGGSRRHADRVNMKHYLRSAHLPEIKIYETNLEGKVGTVVQANITRGLKALVTIPVNDFYDLVFEFIRSLPDETDLSVLELTTPIDNYTTCSISQVLQITAVDQADVRRWLQDIPFWTIHAIHRRLGYANWRFNQPSQPARWMVPYFEWGTRCVIAGALTRTTYLIVAHFPPWILKEKNIKEFLLSIGPLSEHGTTQYRNLWDQLYDISSMAHTRYFILTTYETWIFGEFMEDGFTANVAIMDSAADRSENAPTILESILYWTQRAKDSRDTDYFTGTGSSFAKDMPLQRSAVMNSHLPAVKMATHAGSCSTFLPSLSLRKAAKMSLLTQAAVSVISSM</sequence>
<protein>
    <submittedName>
        <fullName evidence="1">Uncharacterized protein</fullName>
    </submittedName>
</protein>